<sequence length="771" mass="83810">MASGSFIIGTSNRYVEGKCYWDAWADPNRNVSKINVSVYFYRTNFGYTTSGTFTFILYSSFGEKARNTRYFTFTNPNGGNGTQVLNASWEQPHDSNGNLNFRISVGKDSDVFSLQNNGGDIVADKIPRESTVASKPSAALPNDIWIDLNVNNSTFHHTVELWAKNTSGVDTLIDTQTNVGPRAYYSVSARPDLRKKLAQTLGNRNETALWATCVTYDANGYQIGGKKWGAEGRLYRPNLGFIAAPKLYVNEGVTARIGSFDGRLQYKVHVCIHLNYDGGGGGAPPPAGNAKFRKIYTPTSETFTINFTQAEQNQIATTTMTDKTFRVVTYQVDTMCEGVLLNSNNVAPSFSNGTIDISRMPNIQPVFNATPIVVDTNAKTIAVTNNSAYIIQGQSIVQVKVPSANKAVPQLGASIVRYDITINGVTTTHQFPATGDLVVNKGVVNAAANTTCVVTAVDSRGLNTSVNRIVSIIPYQPPTVSASGIRKNNFESSTTVSASGVYSPVMVGSTNKNTIKTKTFRRRILGGTYEGNVTFPTVNLGSGTYVVKYDNYNFDVDKIYEVEVTIQDSIADAIKTTFILSKGTPIAFMDSKSLSLGVNMVPVKGNDENKLQVTGSAYISDNVKTQVMLFPVTGAENNPAAPNSQYSTLQLKNDTMMMNGKDIFHQIGRNSNLRLAGDFYSSDSTGIYFDRYGNIKSQAGVHTGSTWSIYDSKGTPIITIPLWDRRANGKVQLNIGGMLMTFNESANAVSFSALDGRPASLWVGDIHGKLV</sequence>
<dbReference type="KEGG" id="vg:11536688"/>
<name>G9B1D3_9CAUD</name>
<accession>G9B1D3</accession>
<organism evidence="1 2">
    <name type="scientific">Bacillus phage W.Ph</name>
    <dbReference type="NCBI Taxonomy" id="764595"/>
    <lineage>
        <taxon>Viruses</taxon>
        <taxon>Duplodnaviria</taxon>
        <taxon>Heunggongvirae</taxon>
        <taxon>Uroviricota</taxon>
        <taxon>Caudoviricetes</taxon>
        <taxon>Herelleviridae</taxon>
        <taxon>Bastillevirinae</taxon>
        <taxon>Wphvirus</taxon>
        <taxon>Wphvirus WPh</taxon>
    </lineage>
</organism>
<dbReference type="EMBL" id="HM144387">
    <property type="protein sequence ID" value="ADH03178.1"/>
    <property type="molecule type" value="Genomic_DNA"/>
</dbReference>
<evidence type="ECO:0000313" key="1">
    <source>
        <dbReference type="EMBL" id="ADH03178.1"/>
    </source>
</evidence>
<dbReference type="GeneID" id="11536688"/>
<keyword evidence="2" id="KW-1185">Reference proteome</keyword>
<proteinExistence type="predicted"/>
<evidence type="ECO:0000313" key="2">
    <source>
        <dbReference type="Proteomes" id="UP000005445"/>
    </source>
</evidence>
<reference evidence="1 2" key="1">
    <citation type="submission" date="2013-01" db="EMBL/GenBank/DDBJ databases">
        <title>Large myovirus of Bacillus.</title>
        <authorList>
            <person name="Klumpp J."/>
            <person name="Beyer W."/>
            <person name="Loessner M.J."/>
        </authorList>
    </citation>
    <scope>NUCLEOTIDE SEQUENCE [LARGE SCALE GENOMIC DNA]</scope>
</reference>
<dbReference type="RefSeq" id="YP_004957047.1">
    <property type="nucleotide sequence ID" value="NC_016563.1"/>
</dbReference>
<dbReference type="Proteomes" id="UP000005445">
    <property type="component" value="Segment"/>
</dbReference>
<protein>
    <submittedName>
        <fullName evidence="1">Gp32</fullName>
    </submittedName>
</protein>
<dbReference type="OrthoDB" id="834at10239"/>